<dbReference type="RefSeq" id="WP_241054680.1">
    <property type="nucleotide sequence ID" value="NZ_JAKZBV010000001.1"/>
</dbReference>
<protein>
    <recommendedName>
        <fullName evidence="4">LamG domain-containing protein</fullName>
    </recommendedName>
</protein>
<keyword evidence="3" id="KW-1185">Reference proteome</keyword>
<dbReference type="SUPFAM" id="SSF49899">
    <property type="entry name" value="Concanavalin A-like lectins/glucanases"/>
    <property type="match status" value="1"/>
</dbReference>
<sequence length="249" mass="26699">MDWRPLGKRIRALGFASVLVLPVTGSSLALPPHAGPCQPSTSTPTDGYPGRVVAADNFESGTMSGHAVETSGTGTVSVSSARAHTGTCSAYLHATADPGSLADFSTSLPPGTREVYADGWFDIVQAGVTNDDVPYFRFFSDATRFVDVYRHNSNGQLWLRILTPDGSFAYTCLMASSISLDAWHHIAVHVVSDGRTSTVQVWFDGSRVYSSSQVRTVASSVTSVLNGAEHFQQMEDTYIDDLVVRSVIS</sequence>
<dbReference type="Gene3D" id="2.60.120.200">
    <property type="match status" value="1"/>
</dbReference>
<evidence type="ECO:0000313" key="3">
    <source>
        <dbReference type="Proteomes" id="UP001202922"/>
    </source>
</evidence>
<accession>A0ABS9U322</accession>
<dbReference type="EMBL" id="JAKZBV010000001">
    <property type="protein sequence ID" value="MCH6471079.1"/>
    <property type="molecule type" value="Genomic_DNA"/>
</dbReference>
<dbReference type="Proteomes" id="UP001202922">
    <property type="component" value="Unassembled WGS sequence"/>
</dbReference>
<feature type="signal peptide" evidence="1">
    <location>
        <begin position="1"/>
        <end position="29"/>
    </location>
</feature>
<feature type="chain" id="PRO_5046584429" description="LamG domain-containing protein" evidence="1">
    <location>
        <begin position="30"/>
        <end position="249"/>
    </location>
</feature>
<gene>
    <name evidence="2" type="ORF">L0M17_14010</name>
</gene>
<reference evidence="2 3" key="1">
    <citation type="submission" date="2022-03" db="EMBL/GenBank/DDBJ databases">
        <title>Sinomonas sp. isolated from a soil.</title>
        <authorList>
            <person name="Han J."/>
            <person name="Kim D.-U."/>
        </authorList>
    </citation>
    <scope>NUCLEOTIDE SEQUENCE [LARGE SCALE GENOMIC DNA]</scope>
    <source>
        <strain evidence="2 3">5-5</strain>
    </source>
</reference>
<comment type="caution">
    <text evidence="2">The sequence shown here is derived from an EMBL/GenBank/DDBJ whole genome shotgun (WGS) entry which is preliminary data.</text>
</comment>
<evidence type="ECO:0000256" key="1">
    <source>
        <dbReference type="SAM" id="SignalP"/>
    </source>
</evidence>
<evidence type="ECO:0000313" key="2">
    <source>
        <dbReference type="EMBL" id="MCH6471079.1"/>
    </source>
</evidence>
<keyword evidence="1" id="KW-0732">Signal</keyword>
<name>A0ABS9U322_9MICC</name>
<evidence type="ECO:0008006" key="4">
    <source>
        <dbReference type="Google" id="ProtNLM"/>
    </source>
</evidence>
<organism evidence="2 3">
    <name type="scientific">Sinomonas terrae</name>
    <dbReference type="NCBI Taxonomy" id="2908838"/>
    <lineage>
        <taxon>Bacteria</taxon>
        <taxon>Bacillati</taxon>
        <taxon>Actinomycetota</taxon>
        <taxon>Actinomycetes</taxon>
        <taxon>Micrococcales</taxon>
        <taxon>Micrococcaceae</taxon>
        <taxon>Sinomonas</taxon>
    </lineage>
</organism>
<dbReference type="InterPro" id="IPR013320">
    <property type="entry name" value="ConA-like_dom_sf"/>
</dbReference>
<proteinExistence type="predicted"/>